<evidence type="ECO:0000256" key="1">
    <source>
        <dbReference type="ARBA" id="ARBA00001709"/>
    </source>
</evidence>
<feature type="domain" description="Enoyl-CoA hydratase/isomerase" evidence="5">
    <location>
        <begin position="250"/>
        <end position="325"/>
    </location>
</feature>
<dbReference type="GO" id="GO:0016787">
    <property type="term" value="F:hydrolase activity"/>
    <property type="evidence" value="ECO:0007669"/>
    <property type="project" value="UniProtKB-KW"/>
</dbReference>
<comment type="similarity">
    <text evidence="4">Belongs to the enoyl-CoA hydratase/isomerase family.</text>
</comment>
<name>A0ABS8TAW9_DATST</name>
<organism evidence="6 7">
    <name type="scientific">Datura stramonium</name>
    <name type="common">Jimsonweed</name>
    <name type="synonym">Common thornapple</name>
    <dbReference type="NCBI Taxonomy" id="4076"/>
    <lineage>
        <taxon>Eukaryota</taxon>
        <taxon>Viridiplantae</taxon>
        <taxon>Streptophyta</taxon>
        <taxon>Embryophyta</taxon>
        <taxon>Tracheophyta</taxon>
        <taxon>Spermatophyta</taxon>
        <taxon>Magnoliopsida</taxon>
        <taxon>eudicotyledons</taxon>
        <taxon>Gunneridae</taxon>
        <taxon>Pentapetalae</taxon>
        <taxon>asterids</taxon>
        <taxon>lamiids</taxon>
        <taxon>Solanales</taxon>
        <taxon>Solanaceae</taxon>
        <taxon>Solanoideae</taxon>
        <taxon>Datureae</taxon>
        <taxon>Datura</taxon>
    </lineage>
</organism>
<dbReference type="InterPro" id="IPR029045">
    <property type="entry name" value="ClpP/crotonase-like_dom_sf"/>
</dbReference>
<comment type="function">
    <text evidence="4">Hydrolyzes 3-hydroxyisobutyryl-CoA (HIBYL-CoA), a saline catabolite. Has high activity toward isobutyryl-CoA. Could be an isobutyryl-CoA dehydrogenase that functions in valine catabolism.</text>
</comment>
<keyword evidence="3 4" id="KW-0378">Hydrolase</keyword>
<dbReference type="Proteomes" id="UP000823775">
    <property type="component" value="Unassembled WGS sequence"/>
</dbReference>
<dbReference type="EMBL" id="JACEIK010001301">
    <property type="protein sequence ID" value="MCD7468141.1"/>
    <property type="molecule type" value="Genomic_DNA"/>
</dbReference>
<dbReference type="CDD" id="cd06558">
    <property type="entry name" value="crotonase-like"/>
    <property type="match status" value="1"/>
</dbReference>
<reference evidence="6 7" key="1">
    <citation type="journal article" date="2021" name="BMC Genomics">
        <title>Datura genome reveals duplications of psychoactive alkaloid biosynthetic genes and high mutation rate following tissue culture.</title>
        <authorList>
            <person name="Rajewski A."/>
            <person name="Carter-House D."/>
            <person name="Stajich J."/>
            <person name="Litt A."/>
        </authorList>
    </citation>
    <scope>NUCLEOTIDE SEQUENCE [LARGE SCALE GENOMIC DNA]</scope>
    <source>
        <strain evidence="6">AR-01</strain>
    </source>
</reference>
<keyword evidence="7" id="KW-1185">Reference proteome</keyword>
<sequence>MYVDTMVQGLMFSVSLLAPCLDDSKGLALQLLLGNIAYQISRLLELFHASEENSNVKMIILKGNGRAFCAGGDLVLFIMIGKTEQKLDVWAATLWRIELNQLHLMRDRNWKLGADYYREEFTLNYVMATYSKPQVSILNGIVMGGGLGVSVHGRFWYNEVCAMPETALGLFPDVGASYFYSRLPGFFGEYAGLTGSLISATYPNKEVYFMARPCFSYLGIPLPKCSLDLKGFARLKSIAVIRCNFYIISRFSNIPKLKAESPCHKMKIIDRCFSRRTIEEIISSLVTERKLPTSLKISLRSIREGRLQGVGSCLIREYRMGCRAILIDKDKVLRPARLELIRDGDVDVHFYCKIDDERLGRPKAASKIRKACLHMQLPSFKVDSCNTLQHVNLCSLDHYEGLIIHKTNVKVSDSQPGLRAGPYGLRCVIINICGLMMCTSIDLVIGLDEGCVLYGVKEVDAWIKDHRQQMLVANV</sequence>
<dbReference type="Gene3D" id="3.90.226.10">
    <property type="entry name" value="2-enoyl-CoA Hydratase, Chain A, domain 1"/>
    <property type="match status" value="2"/>
</dbReference>
<gene>
    <name evidence="6" type="primary">CHY1_2</name>
    <name evidence="6" type="ORF">HAX54_006080</name>
</gene>
<evidence type="ECO:0000256" key="3">
    <source>
        <dbReference type="ARBA" id="ARBA00022801"/>
    </source>
</evidence>
<evidence type="ECO:0000256" key="4">
    <source>
        <dbReference type="RuleBase" id="RU369070"/>
    </source>
</evidence>
<protein>
    <recommendedName>
        <fullName evidence="2 4">3-hydroxyisobutyryl-CoA hydrolase</fullName>
        <shortName evidence="4">HIB-CoA hydrolase</shortName>
        <shortName evidence="4">HIBYL-CoA-H</shortName>
        <ecNumber evidence="2 4">3.1.2.4</ecNumber>
    </recommendedName>
    <alternativeName>
        <fullName evidence="4">3-hydroxyisobutyryl-coenzyme A hydrolase</fullName>
    </alternativeName>
</protein>
<evidence type="ECO:0000313" key="7">
    <source>
        <dbReference type="Proteomes" id="UP000823775"/>
    </source>
</evidence>
<dbReference type="PANTHER" id="PTHR43176:SF3">
    <property type="entry name" value="3-HYDROXYISOBUTYRYL-COA HYDROLASE, MITOCHONDRIAL"/>
    <property type="match status" value="1"/>
</dbReference>
<dbReference type="PANTHER" id="PTHR43176">
    <property type="entry name" value="3-HYDROXYISOBUTYRYL-COA HYDROLASE-RELATED"/>
    <property type="match status" value="1"/>
</dbReference>
<evidence type="ECO:0000313" key="6">
    <source>
        <dbReference type="EMBL" id="MCD7468141.1"/>
    </source>
</evidence>
<dbReference type="InterPro" id="IPR032259">
    <property type="entry name" value="HIBYL-CoA-H"/>
</dbReference>
<dbReference type="InterPro" id="IPR045004">
    <property type="entry name" value="ECH_dom"/>
</dbReference>
<comment type="pathway">
    <text evidence="4">Amino-acid degradation; L-valine degradation.</text>
</comment>
<evidence type="ECO:0000259" key="5">
    <source>
        <dbReference type="Pfam" id="PF16113"/>
    </source>
</evidence>
<evidence type="ECO:0000256" key="2">
    <source>
        <dbReference type="ARBA" id="ARBA00011915"/>
    </source>
</evidence>
<dbReference type="Pfam" id="PF16113">
    <property type="entry name" value="ECH_2"/>
    <property type="match status" value="2"/>
</dbReference>
<accession>A0ABS8TAW9</accession>
<comment type="caution">
    <text evidence="6">The sequence shown here is derived from an EMBL/GenBank/DDBJ whole genome shotgun (WGS) entry which is preliminary data.</text>
</comment>
<comment type="catalytic activity">
    <reaction evidence="1 4">
        <text>3-hydroxy-2-methylpropanoyl-CoA + H2O = 3-hydroxy-2-methylpropanoate + CoA + H(+)</text>
        <dbReference type="Rhea" id="RHEA:20888"/>
        <dbReference type="ChEBI" id="CHEBI:11805"/>
        <dbReference type="ChEBI" id="CHEBI:15377"/>
        <dbReference type="ChEBI" id="CHEBI:15378"/>
        <dbReference type="ChEBI" id="CHEBI:57287"/>
        <dbReference type="ChEBI" id="CHEBI:57340"/>
        <dbReference type="EC" id="3.1.2.4"/>
    </reaction>
</comment>
<proteinExistence type="inferred from homology"/>
<dbReference type="EC" id="3.1.2.4" evidence="2 4"/>
<feature type="domain" description="Enoyl-CoA hydratase/isomerase" evidence="5">
    <location>
        <begin position="40"/>
        <end position="200"/>
    </location>
</feature>
<dbReference type="SUPFAM" id="SSF52096">
    <property type="entry name" value="ClpP/crotonase"/>
    <property type="match status" value="1"/>
</dbReference>